<evidence type="ECO:0000256" key="1">
    <source>
        <dbReference type="SAM" id="MobiDB-lite"/>
    </source>
</evidence>
<protein>
    <submittedName>
        <fullName evidence="2">Uncharacterized protein</fullName>
    </submittedName>
</protein>
<comment type="caution">
    <text evidence="2">The sequence shown here is derived from an EMBL/GenBank/DDBJ whole genome shotgun (WGS) entry which is preliminary data.</text>
</comment>
<evidence type="ECO:0000313" key="2">
    <source>
        <dbReference type="EMBL" id="GIX69679.1"/>
    </source>
</evidence>
<reference evidence="2 3" key="1">
    <citation type="submission" date="2021-06" db="EMBL/GenBank/DDBJ databases">
        <title>Caerostris extrusa draft genome.</title>
        <authorList>
            <person name="Kono N."/>
            <person name="Arakawa K."/>
        </authorList>
    </citation>
    <scope>NUCLEOTIDE SEQUENCE [LARGE SCALE GENOMIC DNA]</scope>
</reference>
<dbReference type="AlphaFoldDB" id="A0AAV4MCD8"/>
<evidence type="ECO:0000313" key="3">
    <source>
        <dbReference type="Proteomes" id="UP001054945"/>
    </source>
</evidence>
<name>A0AAV4MCD8_CAEEX</name>
<sequence length="162" mass="18284">MESCCDSGVKYRCMECGRKSDYSPGDKLNKTEPLSSAGKTKPHRGAVTIDLVSASDSSNEGDRLLSRDLGHPLSPSLNRGNWGALSDFKSSDDEEDPRLLRVVGHEKTSPSQELTRSAFWTRATLMWYDTREKNRYFLHPQMINSMKPSRLSATCCCCWTRR</sequence>
<dbReference type="Proteomes" id="UP001054945">
    <property type="component" value="Unassembled WGS sequence"/>
</dbReference>
<accession>A0AAV4MCD8</accession>
<gene>
    <name evidence="2" type="ORF">CEXT_582251</name>
</gene>
<feature type="compositionally biased region" description="Basic and acidic residues" evidence="1">
    <location>
        <begin position="60"/>
        <end position="70"/>
    </location>
</feature>
<proteinExistence type="predicted"/>
<dbReference type="EMBL" id="BPLR01002072">
    <property type="protein sequence ID" value="GIX69679.1"/>
    <property type="molecule type" value="Genomic_DNA"/>
</dbReference>
<keyword evidence="3" id="KW-1185">Reference proteome</keyword>
<organism evidence="2 3">
    <name type="scientific">Caerostris extrusa</name>
    <name type="common">Bark spider</name>
    <name type="synonym">Caerostris bankana</name>
    <dbReference type="NCBI Taxonomy" id="172846"/>
    <lineage>
        <taxon>Eukaryota</taxon>
        <taxon>Metazoa</taxon>
        <taxon>Ecdysozoa</taxon>
        <taxon>Arthropoda</taxon>
        <taxon>Chelicerata</taxon>
        <taxon>Arachnida</taxon>
        <taxon>Araneae</taxon>
        <taxon>Araneomorphae</taxon>
        <taxon>Entelegynae</taxon>
        <taxon>Araneoidea</taxon>
        <taxon>Araneidae</taxon>
        <taxon>Caerostris</taxon>
    </lineage>
</organism>
<feature type="region of interest" description="Disordered" evidence="1">
    <location>
        <begin position="19"/>
        <end position="96"/>
    </location>
</feature>